<feature type="compositionally biased region" description="Acidic residues" evidence="8">
    <location>
        <begin position="367"/>
        <end position="376"/>
    </location>
</feature>
<comment type="catalytic activity">
    <reaction evidence="4">
        <text>a 5'-end (N(7)-methyl 5'-triphosphoguanosine)-ribonucleoside in snoRNA + S-adenosyl-L-methionine = a 5'-end (N(2),N(7)-dimethyl 5'-triphosphoguanosine)-ribonucleoside in snoRNA + S-adenosyl-L-homocysteine + H(+)</text>
        <dbReference type="Rhea" id="RHEA:78475"/>
        <dbReference type="Rhea" id="RHEA-COMP:19086"/>
        <dbReference type="Rhea" id="RHEA-COMP:19088"/>
        <dbReference type="ChEBI" id="CHEBI:15378"/>
        <dbReference type="ChEBI" id="CHEBI:57856"/>
        <dbReference type="ChEBI" id="CHEBI:59789"/>
        <dbReference type="ChEBI" id="CHEBI:156461"/>
        <dbReference type="ChEBI" id="CHEBI:172880"/>
    </reaction>
    <physiologicalReaction direction="left-to-right" evidence="4">
        <dbReference type="Rhea" id="RHEA:78476"/>
    </physiologicalReaction>
</comment>
<dbReference type="SUPFAM" id="SSF53335">
    <property type="entry name" value="S-adenosyl-L-methionine-dependent methyltransferases"/>
    <property type="match status" value="1"/>
</dbReference>
<comment type="caution">
    <text evidence="9">The sequence shown here is derived from an EMBL/GenBank/DDBJ whole genome shotgun (WGS) entry which is preliminary data.</text>
</comment>
<comment type="catalytic activity">
    <reaction evidence="6">
        <text>a 5'-end (N(7)-methyl 5'-triphosphoguanosine)-ribonucleoside in snRNA + S-adenosyl-L-methionine = a 5'-end (N(2),N(7)-dimethyl 5'-triphosphoguanosine)-ribonucleoside in snRNA + S-adenosyl-L-homocysteine + H(+)</text>
        <dbReference type="Rhea" id="RHEA:78471"/>
        <dbReference type="Rhea" id="RHEA-COMP:19085"/>
        <dbReference type="Rhea" id="RHEA-COMP:19087"/>
        <dbReference type="ChEBI" id="CHEBI:15378"/>
        <dbReference type="ChEBI" id="CHEBI:57856"/>
        <dbReference type="ChEBI" id="CHEBI:59789"/>
        <dbReference type="ChEBI" id="CHEBI:156461"/>
        <dbReference type="ChEBI" id="CHEBI:172880"/>
    </reaction>
    <physiologicalReaction direction="left-to-right" evidence="6">
        <dbReference type="Rhea" id="RHEA:78472"/>
    </physiologicalReaction>
</comment>
<reference evidence="9" key="1">
    <citation type="submission" date="2020-03" db="EMBL/GenBank/DDBJ databases">
        <title>FDA dAtabase for Regulatory Grade micrObial Sequences (FDA-ARGOS): Supporting development and validation of Infectious Disease Dx tests.</title>
        <authorList>
            <person name="Campos J."/>
            <person name="Goldberg B."/>
            <person name="Tallon L."/>
            <person name="Sadzewicz L."/>
            <person name="Vavikolanu K."/>
            <person name="Mehta A."/>
            <person name="Aluvathingal J."/>
            <person name="Nadendla S."/>
            <person name="Nandy P."/>
            <person name="Geyer C."/>
            <person name="Yan Y."/>
            <person name="Sichtig H."/>
        </authorList>
    </citation>
    <scope>NUCLEOTIDE SEQUENCE [LARGE SCALE GENOMIC DNA]</scope>
    <source>
        <strain evidence="9">FDAARGOS_652</strain>
    </source>
</reference>
<feature type="compositionally biased region" description="Acidic residues" evidence="8">
    <location>
        <begin position="388"/>
        <end position="400"/>
    </location>
</feature>
<evidence type="ECO:0000256" key="3">
    <source>
        <dbReference type="ARBA" id="ARBA00047418"/>
    </source>
</evidence>
<comment type="similarity">
    <text evidence="2">Belongs to the methyltransferase superfamily. Trimethylguanosine synthase family.</text>
</comment>
<dbReference type="AlphaFoldDB" id="A0A8X7NNB5"/>
<dbReference type="PANTHER" id="PTHR14741:SF32">
    <property type="entry name" value="TRIMETHYLGUANOSINE SYNTHASE"/>
    <property type="match status" value="1"/>
</dbReference>
<feature type="compositionally biased region" description="Polar residues" evidence="8">
    <location>
        <begin position="57"/>
        <end position="69"/>
    </location>
</feature>
<dbReference type="CDD" id="cd02440">
    <property type="entry name" value="AdoMet_MTases"/>
    <property type="match status" value="1"/>
</dbReference>
<organism evidence="9 10">
    <name type="scientific">Candida parapsilosis</name>
    <name type="common">Yeast</name>
    <dbReference type="NCBI Taxonomy" id="5480"/>
    <lineage>
        <taxon>Eukaryota</taxon>
        <taxon>Fungi</taxon>
        <taxon>Dikarya</taxon>
        <taxon>Ascomycota</taxon>
        <taxon>Saccharomycotina</taxon>
        <taxon>Pichiomycetes</taxon>
        <taxon>Debaryomycetaceae</taxon>
        <taxon>Candida/Lodderomyces clade</taxon>
        <taxon>Candida</taxon>
    </lineage>
</organism>
<evidence type="ECO:0000256" key="5">
    <source>
        <dbReference type="ARBA" id="ARBA00048763"/>
    </source>
</evidence>
<name>A0A8X7NNB5_CANPA</name>
<evidence type="ECO:0000256" key="6">
    <source>
        <dbReference type="ARBA" id="ARBA00049075"/>
    </source>
</evidence>
<dbReference type="InterPro" id="IPR029063">
    <property type="entry name" value="SAM-dependent_MTases_sf"/>
</dbReference>
<comment type="catalytic activity">
    <reaction evidence="3">
        <text>a 5'-end (N(2),N(7)-dimethyl 5'-triphosphoguanosine)-ribonucleoside in snoRNA + S-adenosyl-L-methionine = a 5'-end (N(2),N(2),N(7)-trimethyl 5'-triphosphoguanosine)-ribonucleoside in snoRNA + S-adenosyl-L-homocysteine + H(+)</text>
        <dbReference type="Rhea" id="RHEA:78507"/>
        <dbReference type="Rhea" id="RHEA-COMP:19088"/>
        <dbReference type="Rhea" id="RHEA-COMP:19090"/>
        <dbReference type="ChEBI" id="CHEBI:15378"/>
        <dbReference type="ChEBI" id="CHEBI:57856"/>
        <dbReference type="ChEBI" id="CHEBI:59789"/>
        <dbReference type="ChEBI" id="CHEBI:167623"/>
        <dbReference type="ChEBI" id="CHEBI:172880"/>
    </reaction>
    <physiologicalReaction direction="left-to-right" evidence="3">
        <dbReference type="Rhea" id="RHEA:78508"/>
    </physiologicalReaction>
</comment>
<keyword evidence="9" id="KW-0808">Transferase</keyword>
<evidence type="ECO:0000256" key="7">
    <source>
        <dbReference type="ARBA" id="ARBA00049790"/>
    </source>
</evidence>
<sequence>MSQTSIEPVDRDNGKPDNLNDMSYERSPSPGKIGKQRRKKKRGNKKKSQLRLEDTDQSIQQNQQGTQEYETQEDDYYSEHSYNGELLMHTYHTLPLSSRKFWNRRYELFSRYDEGIYLSAELWYSVTPELIAKYIAQLFVKILPPDANYGLDVCCGGGGNMIQFAQFFDSVGGIEINGTNLCCAEHNAQVYQVQDKTWTLKADWREITKLKENKEINYDWIPESIREARKNVPSNRIFDFIFSSPPWGGTNYDRHEFNLYAMQPFNITELLKTMTQYTDNIGLFLPKSSNLMQLSLTTKEVYGDYKKCRAVYINSKGRCVALLALFGDTFTARFDELDDISEEALLGTAVDETDQGEKNAGQGNVDNETEDEDGASDAENREEVAESSSEEVESDIGEYN</sequence>
<keyword evidence="9" id="KW-0489">Methyltransferase</keyword>
<dbReference type="PANTHER" id="PTHR14741">
    <property type="entry name" value="S-ADENOSYLMETHIONINE-DEPENDENT METHYLTRANSFERASE RELATED"/>
    <property type="match status" value="1"/>
</dbReference>
<gene>
    <name evidence="9" type="ORF">FOB60_001993</name>
</gene>
<evidence type="ECO:0000256" key="1">
    <source>
        <dbReference type="ARBA" id="ARBA00018517"/>
    </source>
</evidence>
<dbReference type="EMBL" id="JABWAB010000003">
    <property type="protein sequence ID" value="KAF6057438.1"/>
    <property type="molecule type" value="Genomic_DNA"/>
</dbReference>
<dbReference type="GO" id="GO:0005634">
    <property type="term" value="C:nucleus"/>
    <property type="evidence" value="ECO:0007669"/>
    <property type="project" value="TreeGrafter"/>
</dbReference>
<accession>A0A8X7NNB5</accession>
<protein>
    <recommendedName>
        <fullName evidence="1">Trimethylguanosine synthase</fullName>
    </recommendedName>
    <alternativeName>
        <fullName evidence="7">Cap-specific guanine-N(2) methyltransferase</fullName>
    </alternativeName>
</protein>
<evidence type="ECO:0000256" key="8">
    <source>
        <dbReference type="SAM" id="MobiDB-lite"/>
    </source>
</evidence>
<dbReference type="Gene3D" id="3.40.50.150">
    <property type="entry name" value="Vaccinia Virus protein VP39"/>
    <property type="match status" value="1"/>
</dbReference>
<dbReference type="InterPro" id="IPR019012">
    <property type="entry name" value="RNA_cap_Gua-N2-MeTrfase"/>
</dbReference>
<dbReference type="Proteomes" id="UP000590412">
    <property type="component" value="Unassembled WGS sequence"/>
</dbReference>
<feature type="region of interest" description="Disordered" evidence="8">
    <location>
        <begin position="1"/>
        <end position="73"/>
    </location>
</feature>
<feature type="region of interest" description="Disordered" evidence="8">
    <location>
        <begin position="348"/>
        <end position="400"/>
    </location>
</feature>
<dbReference type="Pfam" id="PF09445">
    <property type="entry name" value="Methyltransf_15"/>
    <property type="match status" value="1"/>
</dbReference>
<dbReference type="OrthoDB" id="194443at2759"/>
<proteinExistence type="inferred from homology"/>
<evidence type="ECO:0000256" key="4">
    <source>
        <dbReference type="ARBA" id="ARBA00048740"/>
    </source>
</evidence>
<evidence type="ECO:0000256" key="2">
    <source>
        <dbReference type="ARBA" id="ARBA00025783"/>
    </source>
</evidence>
<evidence type="ECO:0000313" key="10">
    <source>
        <dbReference type="Proteomes" id="UP000590412"/>
    </source>
</evidence>
<evidence type="ECO:0000313" key="9">
    <source>
        <dbReference type="EMBL" id="KAF6057438.1"/>
    </source>
</evidence>
<comment type="catalytic activity">
    <reaction evidence="5">
        <text>a 5'-end (N(2),N(7)-dimethyl 5'-triphosphoguanosine)-ribonucleoside in snRNA + S-adenosyl-L-methionine = a 5'-end (N(2),N(2),N(7)-trimethyl 5'-triphosphoguanosine)-ribonucleoside in snRNA + S-adenosyl-L-homocysteine + H(+)</text>
        <dbReference type="Rhea" id="RHEA:78479"/>
        <dbReference type="Rhea" id="RHEA-COMP:19087"/>
        <dbReference type="Rhea" id="RHEA-COMP:19089"/>
        <dbReference type="ChEBI" id="CHEBI:15378"/>
        <dbReference type="ChEBI" id="CHEBI:57856"/>
        <dbReference type="ChEBI" id="CHEBI:59789"/>
        <dbReference type="ChEBI" id="CHEBI:167623"/>
        <dbReference type="ChEBI" id="CHEBI:172880"/>
    </reaction>
    <physiologicalReaction direction="left-to-right" evidence="5">
        <dbReference type="Rhea" id="RHEA:78480"/>
    </physiologicalReaction>
</comment>
<feature type="compositionally biased region" description="Basic residues" evidence="8">
    <location>
        <begin position="34"/>
        <end position="49"/>
    </location>
</feature>
<dbReference type="GO" id="GO:0071164">
    <property type="term" value="F:RNA cap trimethylguanosine synthase activity"/>
    <property type="evidence" value="ECO:0007669"/>
    <property type="project" value="TreeGrafter"/>
</dbReference>